<dbReference type="Proteomes" id="UP000239340">
    <property type="component" value="Plasmid pSfreNXT3c"/>
</dbReference>
<protein>
    <submittedName>
        <fullName evidence="1">Uncharacterized protein</fullName>
    </submittedName>
</protein>
<accession>A0A2L0HEV1</accession>
<dbReference type="EMBL" id="CP024310">
    <property type="protein sequence ID" value="AUX79309.1"/>
    <property type="molecule type" value="Genomic_DNA"/>
</dbReference>
<geneLocation type="plasmid" evidence="2">
    <name>psfrenxt3c</name>
</geneLocation>
<dbReference type="RefSeq" id="WP_337442187.1">
    <property type="nucleotide sequence ID" value="NZ_CP024310.1"/>
</dbReference>
<keyword evidence="1" id="KW-0614">Plasmid</keyword>
<proteinExistence type="predicted"/>
<evidence type="ECO:0000313" key="1">
    <source>
        <dbReference type="EMBL" id="AUX79309.1"/>
    </source>
</evidence>
<reference evidence="1 2" key="1">
    <citation type="submission" date="2017-10" db="EMBL/GenBank/DDBJ databases">
        <title>Analysis of the genome sequences of Rhizobium populations associated to common bean (phaseolus vulgaris).</title>
        <authorList>
            <person name="Bustos P."/>
            <person name="Santamaria R.I."/>
            <person name="Miranda-Sanchez F."/>
            <person name="Perez-Carrascal O."/>
            <person name="Juarez S."/>
            <person name="Lozano L."/>
            <person name="Martinez-Flores I."/>
            <person name="Vinuesa P."/>
            <person name="Martinez-Romero E."/>
            <person name="Cevallos M.A."/>
            <person name="Romero D."/>
            <person name="Davila G."/>
            <person name="Gonzalez V."/>
        </authorList>
    </citation>
    <scope>NUCLEOTIDE SEQUENCE [LARGE SCALE GENOMIC DNA]</scope>
    <source>
        <strain evidence="1 2">NXT3</strain>
        <plasmid evidence="2">Plasmid psfrenxt3c</plasmid>
    </source>
</reference>
<sequence length="103" mass="11236">MNNEVEQLSHTLAWTCGMIAQSGPEDRQRIAIAYGEAQALVAGIPLDHGDAQPRIVACFAHSDTYRAADDIACVGWILTAIQERVNERDLPTGACSARWSDRP</sequence>
<organism evidence="1 2">
    <name type="scientific">Rhizobium fredii</name>
    <name type="common">Sinorhizobium fredii</name>
    <dbReference type="NCBI Taxonomy" id="380"/>
    <lineage>
        <taxon>Bacteria</taxon>
        <taxon>Pseudomonadati</taxon>
        <taxon>Pseudomonadota</taxon>
        <taxon>Alphaproteobacteria</taxon>
        <taxon>Hyphomicrobiales</taxon>
        <taxon>Rhizobiaceae</taxon>
        <taxon>Sinorhizobium/Ensifer group</taxon>
        <taxon>Sinorhizobium</taxon>
    </lineage>
</organism>
<evidence type="ECO:0000313" key="2">
    <source>
        <dbReference type="Proteomes" id="UP000239340"/>
    </source>
</evidence>
<dbReference type="AlphaFoldDB" id="A0A2L0HEV1"/>
<name>A0A2L0HEV1_RHIFR</name>
<gene>
    <name evidence="1" type="ORF">NXT3_PC00132</name>
</gene>